<name>A0ABW2JDF5_9ACTN</name>
<dbReference type="EMBL" id="JBHTCF010000001">
    <property type="protein sequence ID" value="MFC7303638.1"/>
    <property type="molecule type" value="Genomic_DNA"/>
</dbReference>
<organism evidence="2 3">
    <name type="scientific">Streptomyces monticola</name>
    <dbReference type="NCBI Taxonomy" id="2666263"/>
    <lineage>
        <taxon>Bacteria</taxon>
        <taxon>Bacillati</taxon>
        <taxon>Actinomycetota</taxon>
        <taxon>Actinomycetes</taxon>
        <taxon>Kitasatosporales</taxon>
        <taxon>Streptomycetaceae</taxon>
        <taxon>Streptomyces</taxon>
    </lineage>
</organism>
<gene>
    <name evidence="2" type="ORF">ACFQVC_05325</name>
</gene>
<accession>A0ABW2JDF5</accession>
<reference evidence="3" key="1">
    <citation type="journal article" date="2019" name="Int. J. Syst. Evol. Microbiol.">
        <title>The Global Catalogue of Microorganisms (GCM) 10K type strain sequencing project: providing services to taxonomists for standard genome sequencing and annotation.</title>
        <authorList>
            <consortium name="The Broad Institute Genomics Platform"/>
            <consortium name="The Broad Institute Genome Sequencing Center for Infectious Disease"/>
            <person name="Wu L."/>
            <person name="Ma J."/>
        </authorList>
    </citation>
    <scope>NUCLEOTIDE SEQUENCE [LARGE SCALE GENOMIC DNA]</scope>
    <source>
        <strain evidence="3">SYNS20</strain>
    </source>
</reference>
<protein>
    <submittedName>
        <fullName evidence="2">Uncharacterized protein</fullName>
    </submittedName>
</protein>
<dbReference type="Proteomes" id="UP001596523">
    <property type="component" value="Unassembled WGS sequence"/>
</dbReference>
<keyword evidence="3" id="KW-1185">Reference proteome</keyword>
<feature type="region of interest" description="Disordered" evidence="1">
    <location>
        <begin position="54"/>
        <end position="80"/>
    </location>
</feature>
<evidence type="ECO:0000256" key="1">
    <source>
        <dbReference type="SAM" id="MobiDB-lite"/>
    </source>
</evidence>
<evidence type="ECO:0000313" key="2">
    <source>
        <dbReference type="EMBL" id="MFC7303638.1"/>
    </source>
</evidence>
<evidence type="ECO:0000313" key="3">
    <source>
        <dbReference type="Proteomes" id="UP001596523"/>
    </source>
</evidence>
<proteinExistence type="predicted"/>
<comment type="caution">
    <text evidence="2">The sequence shown here is derived from an EMBL/GenBank/DDBJ whole genome shotgun (WGS) entry which is preliminary data.</text>
</comment>
<dbReference type="RefSeq" id="WP_381826914.1">
    <property type="nucleotide sequence ID" value="NZ_JBHTCF010000001.1"/>
</dbReference>
<sequence length="80" mass="8865">MPWSHTLEARSDGESLAERDPALARRISEIRATLDAPADRAVDRRLTLARESHEPVARARRVHGRLRPGATAGIRHGRPA</sequence>